<accession>A0A1J1LCN2</accession>
<reference evidence="3" key="1">
    <citation type="submission" date="2015-10" db="EMBL/GenBank/DDBJ databases">
        <authorList>
            <person name="Regsiter A."/>
            <person name="william w."/>
        </authorList>
    </citation>
    <scope>NUCLEOTIDE SEQUENCE [LARGE SCALE GENOMIC DNA]</scope>
</reference>
<dbReference type="STRING" id="671072.PL921420004"/>
<gene>
    <name evidence="2" type="ORF">PL921420004</name>
</gene>
<dbReference type="SUPFAM" id="SSF52980">
    <property type="entry name" value="Restriction endonuclease-like"/>
    <property type="match status" value="1"/>
</dbReference>
<dbReference type="Gene3D" id="3.40.91.10">
    <property type="match status" value="1"/>
</dbReference>
<dbReference type="EC" id="4.1.2.4" evidence="2"/>
<dbReference type="Proteomes" id="UP000184315">
    <property type="component" value="Unassembled WGS sequence"/>
</dbReference>
<protein>
    <submittedName>
        <fullName evidence="2">Putative Deoxyribose-phosphate aldolase</fullName>
        <ecNumber evidence="2">4.1.2.4</ecNumber>
    </submittedName>
</protein>
<evidence type="ECO:0000256" key="1">
    <source>
        <dbReference type="SAM" id="MobiDB-lite"/>
    </source>
</evidence>
<keyword evidence="2" id="KW-0456">Lyase</keyword>
<proteinExistence type="predicted"/>
<dbReference type="InterPro" id="IPR012415">
    <property type="entry name" value="Restrct_endonuc_II_Cfr10I"/>
</dbReference>
<keyword evidence="3" id="KW-1185">Reference proteome</keyword>
<sequence length="319" mass="36425">MSKEHWFLKQETEKDTKYTIKGSEVYQTLYPQIKDKIDKNESVIDILTWIEAEVKTAYNEAYKGSEIELTQGALNNCRGQWNEFLITSFLAEIAIDFYSTHKLYFVPFRLARSGETNKTVKKPKSQKKGTSQETVSTEETVSSEAASKFLALFHKDEFKENKGLHHINQFKDNIFFSSPDYVLSILDDQGLFNQIQPLLNQQANEAESLGTEIYKLLQGKLKAQEVKAVLSVKISNRPDRRYQALYETAMIKAIGYACGQNWKYYMVTAKQASLSDVKIFTKGIAPHGIAIKRELISVDQVYSCSNKQDLIKLVEDALP</sequence>
<dbReference type="Pfam" id="PF07832">
    <property type="entry name" value="Bse634I"/>
    <property type="match status" value="1"/>
</dbReference>
<evidence type="ECO:0000313" key="3">
    <source>
        <dbReference type="Proteomes" id="UP000184315"/>
    </source>
</evidence>
<dbReference type="OrthoDB" id="581673at2"/>
<dbReference type="RefSeq" id="WP_072716815.1">
    <property type="nucleotide sequence ID" value="NZ_LN889758.1"/>
</dbReference>
<evidence type="ECO:0000313" key="2">
    <source>
        <dbReference type="EMBL" id="CUR30341.1"/>
    </source>
</evidence>
<organism evidence="2 3">
    <name type="scientific">Planktothrix tepida PCC 9214</name>
    <dbReference type="NCBI Taxonomy" id="671072"/>
    <lineage>
        <taxon>Bacteria</taxon>
        <taxon>Bacillati</taxon>
        <taxon>Cyanobacteriota</taxon>
        <taxon>Cyanophyceae</taxon>
        <taxon>Oscillatoriophycideae</taxon>
        <taxon>Oscillatoriales</taxon>
        <taxon>Microcoleaceae</taxon>
        <taxon>Planktothrix</taxon>
    </lineage>
</organism>
<dbReference type="GO" id="GO:0004139">
    <property type="term" value="F:deoxyribose-phosphate aldolase activity"/>
    <property type="evidence" value="ECO:0007669"/>
    <property type="project" value="UniProtKB-EC"/>
</dbReference>
<feature type="region of interest" description="Disordered" evidence="1">
    <location>
        <begin position="117"/>
        <end position="139"/>
    </location>
</feature>
<dbReference type="AlphaFoldDB" id="A0A1J1LCN2"/>
<name>A0A1J1LCN2_9CYAN</name>
<dbReference type="InterPro" id="IPR011335">
    <property type="entry name" value="Restrct_endonuc-II-like"/>
</dbReference>
<dbReference type="EMBL" id="CZDF01000112">
    <property type="protein sequence ID" value="CUR30341.1"/>
    <property type="molecule type" value="Genomic_DNA"/>
</dbReference>